<feature type="transmembrane region" description="Helical" evidence="2">
    <location>
        <begin position="25"/>
        <end position="45"/>
    </location>
</feature>
<dbReference type="OrthoDB" id="3872677at2"/>
<keyword evidence="2" id="KW-0812">Transmembrane</keyword>
<name>A0A1E2SL83_LEIXY</name>
<comment type="caution">
    <text evidence="3">The sequence shown here is derived from an EMBL/GenBank/DDBJ whole genome shotgun (WGS) entry which is preliminary data.</text>
</comment>
<evidence type="ECO:0000256" key="1">
    <source>
        <dbReference type="SAM" id="MobiDB-lite"/>
    </source>
</evidence>
<keyword evidence="2" id="KW-0472">Membrane</keyword>
<dbReference type="EMBL" id="LNZG01000012">
    <property type="protein sequence ID" value="ODA90460.1"/>
    <property type="molecule type" value="Genomic_DNA"/>
</dbReference>
<dbReference type="RefSeq" id="WP_041767484.1">
    <property type="nucleotide sequence ID" value="NZ_LNZG01000012.1"/>
</dbReference>
<feature type="transmembrane region" description="Helical" evidence="2">
    <location>
        <begin position="51"/>
        <end position="69"/>
    </location>
</feature>
<evidence type="ECO:0000256" key="2">
    <source>
        <dbReference type="SAM" id="Phobius"/>
    </source>
</evidence>
<dbReference type="InterPro" id="IPR046550">
    <property type="entry name" value="DUF6704"/>
</dbReference>
<feature type="compositionally biased region" description="Polar residues" evidence="1">
    <location>
        <begin position="1"/>
        <end position="13"/>
    </location>
</feature>
<reference evidence="3 4" key="1">
    <citation type="submission" date="2015-11" db="EMBL/GenBank/DDBJ databases">
        <authorList>
            <person name="Zhang Y."/>
            <person name="Guo Z."/>
        </authorList>
    </citation>
    <scope>NUCLEOTIDE SEQUENCE [LARGE SCALE GENOMIC DNA]</scope>
    <source>
        <strain evidence="4">gdw1</strain>
    </source>
</reference>
<dbReference type="AlphaFoldDB" id="A0A1E2SL83"/>
<gene>
    <name evidence="3" type="ORF">ATY41_02205</name>
</gene>
<dbReference type="Pfam" id="PF20447">
    <property type="entry name" value="DUF6704"/>
    <property type="match status" value="1"/>
</dbReference>
<sequence length="86" mass="8693">MSTESVENVSTAQGPVEPGHGHSPAAWTAVVIMLVAFAIGAVAFFFDLPAIVWASAGLAVVGLLVGGIMKRAGYGVGGAKYQPKGH</sequence>
<evidence type="ECO:0000313" key="3">
    <source>
        <dbReference type="EMBL" id="ODA90460.1"/>
    </source>
</evidence>
<proteinExistence type="predicted"/>
<dbReference type="Proteomes" id="UP000094426">
    <property type="component" value="Unassembled WGS sequence"/>
</dbReference>
<dbReference type="NCBIfam" id="NF041681">
    <property type="entry name" value="HGxxPAAW"/>
    <property type="match status" value="1"/>
</dbReference>
<organism evidence="3 4">
    <name type="scientific">Leifsonia xyli subsp. xyli</name>
    <dbReference type="NCBI Taxonomy" id="59736"/>
    <lineage>
        <taxon>Bacteria</taxon>
        <taxon>Bacillati</taxon>
        <taxon>Actinomycetota</taxon>
        <taxon>Actinomycetes</taxon>
        <taxon>Micrococcales</taxon>
        <taxon>Microbacteriaceae</taxon>
        <taxon>Leifsonia</taxon>
    </lineage>
</organism>
<protein>
    <submittedName>
        <fullName evidence="3">Uncharacterized protein</fullName>
    </submittedName>
</protein>
<feature type="region of interest" description="Disordered" evidence="1">
    <location>
        <begin position="1"/>
        <end position="21"/>
    </location>
</feature>
<accession>A0A1E2SL83</accession>
<evidence type="ECO:0000313" key="4">
    <source>
        <dbReference type="Proteomes" id="UP000094426"/>
    </source>
</evidence>
<keyword evidence="2" id="KW-1133">Transmembrane helix</keyword>